<dbReference type="AlphaFoldDB" id="D2V300"/>
<dbReference type="VEuPathDB" id="AmoebaDB:NAEGRDRAFT_78354"/>
<sequence length="221" mass="25292">MFQSSLFNFNREYYTSNKRKKNNHNTKVKESNDVMGMPIDFSIPVTLTDHNEKDFNTNSSFWSSNGMFGLSNNAFAHLNNTLQTTQYTSSNMNQDSPNTSPASSSTTIPMQMIQERVETSLPKHYSIHIELDHEQQHYPQSNIDHQQQHHQHLNQKFVSQEEFFQQVYARYQSTDSDALSNNSYHSNTCSNSTLSSSTSGNNNLDGQEVATSIFTSFSFWG</sequence>
<reference evidence="1 2" key="1">
    <citation type="journal article" date="2010" name="Cell">
        <title>The genome of Naegleria gruberi illuminates early eukaryotic versatility.</title>
        <authorList>
            <person name="Fritz-Laylin L.K."/>
            <person name="Prochnik S.E."/>
            <person name="Ginger M.L."/>
            <person name="Dacks J.B."/>
            <person name="Carpenter M.L."/>
            <person name="Field M.C."/>
            <person name="Kuo A."/>
            <person name="Paredez A."/>
            <person name="Chapman J."/>
            <person name="Pham J."/>
            <person name="Shu S."/>
            <person name="Neupane R."/>
            <person name="Cipriano M."/>
            <person name="Mancuso J."/>
            <person name="Tu H."/>
            <person name="Salamov A."/>
            <person name="Lindquist E."/>
            <person name="Shapiro H."/>
            <person name="Lucas S."/>
            <person name="Grigoriev I.V."/>
            <person name="Cande W.Z."/>
            <person name="Fulton C."/>
            <person name="Rokhsar D.S."/>
            <person name="Dawson S.C."/>
        </authorList>
    </citation>
    <scope>NUCLEOTIDE SEQUENCE [LARGE SCALE GENOMIC DNA]</scope>
    <source>
        <strain evidence="1 2">NEG-M</strain>
    </source>
</reference>
<gene>
    <name evidence="1" type="ORF">NAEGRDRAFT_78354</name>
</gene>
<dbReference type="GeneID" id="8861528"/>
<dbReference type="Proteomes" id="UP000006671">
    <property type="component" value="Unassembled WGS sequence"/>
</dbReference>
<name>D2V300_NAEGR</name>
<dbReference type="RefSeq" id="XP_002681285.1">
    <property type="nucleotide sequence ID" value="XM_002681239.1"/>
</dbReference>
<dbReference type="KEGG" id="ngr:NAEGRDRAFT_78354"/>
<dbReference type="EMBL" id="GG738850">
    <property type="protein sequence ID" value="EFC48541.1"/>
    <property type="molecule type" value="Genomic_DNA"/>
</dbReference>
<accession>D2V300</accession>
<evidence type="ECO:0000313" key="2">
    <source>
        <dbReference type="Proteomes" id="UP000006671"/>
    </source>
</evidence>
<keyword evidence="2" id="KW-1185">Reference proteome</keyword>
<dbReference type="InParanoid" id="D2V300"/>
<protein>
    <submittedName>
        <fullName evidence="1">Predicted protein</fullName>
    </submittedName>
</protein>
<organism evidence="2">
    <name type="scientific">Naegleria gruberi</name>
    <name type="common">Amoeba</name>
    <dbReference type="NCBI Taxonomy" id="5762"/>
    <lineage>
        <taxon>Eukaryota</taxon>
        <taxon>Discoba</taxon>
        <taxon>Heterolobosea</taxon>
        <taxon>Tetramitia</taxon>
        <taxon>Eutetramitia</taxon>
        <taxon>Vahlkampfiidae</taxon>
        <taxon>Naegleria</taxon>
    </lineage>
</organism>
<evidence type="ECO:0000313" key="1">
    <source>
        <dbReference type="EMBL" id="EFC48541.1"/>
    </source>
</evidence>
<proteinExistence type="predicted"/>